<accession>A0ACC0MYT8</accession>
<keyword evidence="2" id="KW-1185">Reference proteome</keyword>
<name>A0ACC0MYT8_RHOML</name>
<protein>
    <submittedName>
        <fullName evidence="1">Uncharacterized protein</fullName>
    </submittedName>
</protein>
<evidence type="ECO:0000313" key="2">
    <source>
        <dbReference type="Proteomes" id="UP001062846"/>
    </source>
</evidence>
<dbReference type="Proteomes" id="UP001062846">
    <property type="component" value="Chromosome 7"/>
</dbReference>
<sequence length="366" mass="41045">MAAAHFSGVWFLVFMVLFPLCSGGRASISDQNLEVYKHLKKLNKPPLKSIKSPDGDIIDCVLASHQPAFDHPLFKNHTIQVRPNYHPEGLINEKKVSNPQSNEGKSKPITQLWHLNGKCPEGTIPIRRTKKEDLLRTSSVQSYGKKKHRTIVKPARSADPDLINQSGHQHAIAYVEGEFYGAKATMNVWDPKIQQPNEFSLSQLWVLGGTFASDLNSIEAGWQVSPDLYGDSNARLFTYWTDPKEGNWWMQFGNDYVLGYWPGFLFSYLADSATMIEWGGEVVNSASDGQHTTTQMGSGHFPEEGFGKSSYFRNIQIVDGSNNLRAPKDVETFTEQPECYNVQVGKTGDWGNYFYYGGPGRNPNCP</sequence>
<reference evidence="1" key="1">
    <citation type="submission" date="2022-02" db="EMBL/GenBank/DDBJ databases">
        <title>Plant Genome Project.</title>
        <authorList>
            <person name="Zhang R.-G."/>
        </authorList>
    </citation>
    <scope>NUCLEOTIDE SEQUENCE</scope>
    <source>
        <strain evidence="1">AT1</strain>
    </source>
</reference>
<evidence type="ECO:0000313" key="1">
    <source>
        <dbReference type="EMBL" id="KAI8545667.1"/>
    </source>
</evidence>
<dbReference type="EMBL" id="CM046394">
    <property type="protein sequence ID" value="KAI8545667.1"/>
    <property type="molecule type" value="Genomic_DNA"/>
</dbReference>
<gene>
    <name evidence="1" type="ORF">RHMOL_Rhmol07G0057500</name>
</gene>
<organism evidence="1 2">
    <name type="scientific">Rhododendron molle</name>
    <name type="common">Chinese azalea</name>
    <name type="synonym">Azalea mollis</name>
    <dbReference type="NCBI Taxonomy" id="49168"/>
    <lineage>
        <taxon>Eukaryota</taxon>
        <taxon>Viridiplantae</taxon>
        <taxon>Streptophyta</taxon>
        <taxon>Embryophyta</taxon>
        <taxon>Tracheophyta</taxon>
        <taxon>Spermatophyta</taxon>
        <taxon>Magnoliopsida</taxon>
        <taxon>eudicotyledons</taxon>
        <taxon>Gunneridae</taxon>
        <taxon>Pentapetalae</taxon>
        <taxon>asterids</taxon>
        <taxon>Ericales</taxon>
        <taxon>Ericaceae</taxon>
        <taxon>Ericoideae</taxon>
        <taxon>Rhodoreae</taxon>
        <taxon>Rhododendron</taxon>
    </lineage>
</organism>
<proteinExistence type="predicted"/>
<comment type="caution">
    <text evidence="1">The sequence shown here is derived from an EMBL/GenBank/DDBJ whole genome shotgun (WGS) entry which is preliminary data.</text>
</comment>